<evidence type="ECO:0008006" key="3">
    <source>
        <dbReference type="Google" id="ProtNLM"/>
    </source>
</evidence>
<gene>
    <name evidence="1" type="ORF">J4Q44_G00299620</name>
</gene>
<keyword evidence="2" id="KW-1185">Reference proteome</keyword>
<name>A0AAN8QCR3_9TELE</name>
<dbReference type="Gene3D" id="3.90.1200.10">
    <property type="match status" value="1"/>
</dbReference>
<sequence>MLLPGAHKVDREYRVQKALFSAGFPVTQPAEERAALFVAAGEVLAHLHSLDLTTLDLEGYGRGPGYCKRQNWLMSNMSTNDNRMKWPSSMGIFEWTT</sequence>
<reference evidence="1 2" key="1">
    <citation type="submission" date="2021-04" db="EMBL/GenBank/DDBJ databases">
        <authorList>
            <person name="De Guttry C."/>
            <person name="Zahm M."/>
            <person name="Klopp C."/>
            <person name="Cabau C."/>
            <person name="Louis A."/>
            <person name="Berthelot C."/>
            <person name="Parey E."/>
            <person name="Roest Crollius H."/>
            <person name="Montfort J."/>
            <person name="Robinson-Rechavi M."/>
            <person name="Bucao C."/>
            <person name="Bouchez O."/>
            <person name="Gislard M."/>
            <person name="Lluch J."/>
            <person name="Milhes M."/>
            <person name="Lampietro C."/>
            <person name="Lopez Roques C."/>
            <person name="Donnadieu C."/>
            <person name="Braasch I."/>
            <person name="Desvignes T."/>
            <person name="Postlethwait J."/>
            <person name="Bobe J."/>
            <person name="Wedekind C."/>
            <person name="Guiguen Y."/>
        </authorList>
    </citation>
    <scope>NUCLEOTIDE SEQUENCE [LARGE SCALE GENOMIC DNA]</scope>
    <source>
        <strain evidence="1">Cs_M1</strain>
        <tissue evidence="1">Blood</tissue>
    </source>
</reference>
<comment type="caution">
    <text evidence="1">The sequence shown here is derived from an EMBL/GenBank/DDBJ whole genome shotgun (WGS) entry which is preliminary data.</text>
</comment>
<accession>A0AAN8QCR3</accession>
<dbReference type="EMBL" id="JAGTTL010000028">
    <property type="protein sequence ID" value="KAK6299929.1"/>
    <property type="molecule type" value="Genomic_DNA"/>
</dbReference>
<evidence type="ECO:0000313" key="1">
    <source>
        <dbReference type="EMBL" id="KAK6299929.1"/>
    </source>
</evidence>
<organism evidence="1 2">
    <name type="scientific">Coregonus suidteri</name>
    <dbReference type="NCBI Taxonomy" id="861788"/>
    <lineage>
        <taxon>Eukaryota</taxon>
        <taxon>Metazoa</taxon>
        <taxon>Chordata</taxon>
        <taxon>Craniata</taxon>
        <taxon>Vertebrata</taxon>
        <taxon>Euteleostomi</taxon>
        <taxon>Actinopterygii</taxon>
        <taxon>Neopterygii</taxon>
        <taxon>Teleostei</taxon>
        <taxon>Protacanthopterygii</taxon>
        <taxon>Salmoniformes</taxon>
        <taxon>Salmonidae</taxon>
        <taxon>Coregoninae</taxon>
        <taxon>Coregonus</taxon>
    </lineage>
</organism>
<proteinExistence type="predicted"/>
<evidence type="ECO:0000313" key="2">
    <source>
        <dbReference type="Proteomes" id="UP001356427"/>
    </source>
</evidence>
<dbReference type="Proteomes" id="UP001356427">
    <property type="component" value="Unassembled WGS sequence"/>
</dbReference>
<protein>
    <recommendedName>
        <fullName evidence="3">Aminoglycoside phosphotransferase domain-containing protein</fullName>
    </recommendedName>
</protein>
<dbReference type="AlphaFoldDB" id="A0AAN8QCR3"/>